<proteinExistence type="predicted"/>
<protein>
    <recommendedName>
        <fullName evidence="1">TniQ domain-containing protein</fullName>
    </recommendedName>
</protein>
<gene>
    <name evidence="2" type="ORF">DEJ49_10210</name>
</gene>
<reference evidence="2 3" key="1">
    <citation type="submission" date="2018-05" db="EMBL/GenBank/DDBJ databases">
        <title>Streptomyces venezuelae.</title>
        <authorList>
            <person name="Kim W."/>
            <person name="Lee N."/>
            <person name="Cho B.-K."/>
        </authorList>
    </citation>
    <scope>NUCLEOTIDE SEQUENCE [LARGE SCALE GENOMIC DNA]</scope>
    <source>
        <strain evidence="2 3">ATCC 14585</strain>
    </source>
</reference>
<dbReference type="Pfam" id="PF06527">
    <property type="entry name" value="TniQ"/>
    <property type="match status" value="1"/>
</dbReference>
<name>A0A5P2CEZ3_STRVZ</name>
<sequence length="601" mass="64939">MSYKLSSGGGWVDGTWDVPRRLPAVLLPVAGEAFPSWLHRVAADWRIPPGQAVQLLGLECTPGYRVPRPTWFGVSLTQRSLQGLTAATGLGKRALDAMQLSRYADTALEFFGRELPHQPREVTSLRRPRQEWALTTSSRACPHCLALTPVWPVWWRLGIAAVCPEHRVLLVDVCNQCNRRLGSGYTGRPRGLTARQPTLDLDRCNNRRPADHEGKAGLCSRRLSTLATVAVSAELAALQQRVLDIADGSPAHLAGSTVTQAGFFAALRFLTGVVRLVATAEETASCPALPSTAAATFTADQHEGQRAPAGRTGSRLQACPPSAAHAAAVLALSTPVLFASDRRTFQDRLTMWMDRAAAIRRLPGEGDPLRSLPRPACLEPFLHAAGVLASRPRAAPLFTADHLPHLVDAGDYTDLIAKHLPHTAEIGGRRLAALALARHAGEASWLHAATALGMNPVTAAQVTNTLEPRISDVSAFWSDIEQLGTRIVERGLTDYAARRRALSDLTILPHTMLSSVCQPLGYNVTVPRRRHSAAWIWRHFTGGDLHDAPAYATALWAPTAMAYVRESGRRFATWLPVPVARTLTAYGNSLLADSVPQGGAA</sequence>
<dbReference type="EMBL" id="CP029191">
    <property type="protein sequence ID" value="QES41332.1"/>
    <property type="molecule type" value="Genomic_DNA"/>
</dbReference>
<evidence type="ECO:0000259" key="1">
    <source>
        <dbReference type="Pfam" id="PF06527"/>
    </source>
</evidence>
<organism evidence="2 3">
    <name type="scientific">Streptomyces venezuelae</name>
    <dbReference type="NCBI Taxonomy" id="54571"/>
    <lineage>
        <taxon>Bacteria</taxon>
        <taxon>Bacillati</taxon>
        <taxon>Actinomycetota</taxon>
        <taxon>Actinomycetes</taxon>
        <taxon>Kitasatosporales</taxon>
        <taxon>Streptomycetaceae</taxon>
        <taxon>Streptomyces</taxon>
    </lineage>
</organism>
<evidence type="ECO:0000313" key="2">
    <source>
        <dbReference type="EMBL" id="QES41332.1"/>
    </source>
</evidence>
<dbReference type="InterPro" id="IPR009492">
    <property type="entry name" value="TniQ"/>
</dbReference>
<evidence type="ECO:0000313" key="3">
    <source>
        <dbReference type="Proteomes" id="UP000324015"/>
    </source>
</evidence>
<feature type="domain" description="TniQ" evidence="1">
    <location>
        <begin position="26"/>
        <end position="170"/>
    </location>
</feature>
<dbReference type="AlphaFoldDB" id="A0A5P2CEZ3"/>
<dbReference type="Proteomes" id="UP000324015">
    <property type="component" value="Chromosome"/>
</dbReference>
<accession>A0A5P2CEZ3</accession>